<evidence type="ECO:0000313" key="3">
    <source>
        <dbReference type="EMBL" id="HEA22207.1"/>
    </source>
</evidence>
<reference evidence="3" key="1">
    <citation type="journal article" date="2020" name="mSystems">
        <title>Genome- and Community-Level Interaction Insights into Carbon Utilization and Element Cycling Functions of Hydrothermarchaeota in Hydrothermal Sediment.</title>
        <authorList>
            <person name="Zhou Z."/>
            <person name="Liu Y."/>
            <person name="Xu W."/>
            <person name="Pan J."/>
            <person name="Luo Z.H."/>
            <person name="Li M."/>
        </authorList>
    </citation>
    <scope>NUCLEOTIDE SEQUENCE [LARGE SCALE GENOMIC DNA]</scope>
    <source>
        <strain evidence="3">HyVt-345</strain>
    </source>
</reference>
<dbReference type="Proteomes" id="UP000886191">
    <property type="component" value="Unassembled WGS sequence"/>
</dbReference>
<feature type="domain" description="Glycosyltransferase subfamily 4-like N-terminal" evidence="2">
    <location>
        <begin position="18"/>
        <end position="175"/>
    </location>
</feature>
<name>A0A831QT50_9FLAO</name>
<dbReference type="PANTHER" id="PTHR12526">
    <property type="entry name" value="GLYCOSYLTRANSFERASE"/>
    <property type="match status" value="1"/>
</dbReference>
<dbReference type="Gene3D" id="3.40.50.2000">
    <property type="entry name" value="Glycogen Phosphorylase B"/>
    <property type="match status" value="2"/>
</dbReference>
<proteinExistence type="predicted"/>
<feature type="domain" description="Glycosyl transferase family 1" evidence="1">
    <location>
        <begin position="183"/>
        <end position="342"/>
    </location>
</feature>
<dbReference type="EMBL" id="DRGL01000053">
    <property type="protein sequence ID" value="HEA22207.1"/>
    <property type="molecule type" value="Genomic_DNA"/>
</dbReference>
<dbReference type="SUPFAM" id="SSF53756">
    <property type="entry name" value="UDP-Glycosyltransferase/glycogen phosphorylase"/>
    <property type="match status" value="1"/>
</dbReference>
<evidence type="ECO:0000259" key="2">
    <source>
        <dbReference type="Pfam" id="PF13439"/>
    </source>
</evidence>
<evidence type="ECO:0000259" key="1">
    <source>
        <dbReference type="Pfam" id="PF00534"/>
    </source>
</evidence>
<accession>A0A831QT50</accession>
<gene>
    <name evidence="3" type="ORF">ENH87_14985</name>
</gene>
<sequence>MADKKIKIAFIVPSLQNGGAERMVAALSNFFSKKFEVVIICLLEKEIFYKISDDIEIHYAREASPSQNSFSAIFNNFITVRNILKIVRQKRIHILIGFTTQTNVLSIISSILAKIPCVISERNNSKVNPPNIFWLSLRNFFYRFSFRLVVQTEGNLKIFSEIMPITKIQVIENAIAESLEFKMRSKRKLSKVIKILTVGRLNPNKAHEISLTALSNLLDYEWNFTIVGDGPSKTDLMIKSKILGIEDRVKFTGSIKNVEDYYKDSDIFIFTSKSEGFPNALMEAYYFGVPCISTNCDYGPSEIITDGVDGYLIPINDHVELQNKLKILLSQTKTRQNISKAASGKASRFKMSNIAMQWDKLIHSALNTNS</sequence>
<dbReference type="Pfam" id="PF00534">
    <property type="entry name" value="Glycos_transf_1"/>
    <property type="match status" value="1"/>
</dbReference>
<dbReference type="GO" id="GO:0016757">
    <property type="term" value="F:glycosyltransferase activity"/>
    <property type="evidence" value="ECO:0007669"/>
    <property type="project" value="InterPro"/>
</dbReference>
<protein>
    <submittedName>
        <fullName evidence="3">Glycosyltransferase family 4 protein</fullName>
    </submittedName>
</protein>
<dbReference type="InterPro" id="IPR001296">
    <property type="entry name" value="Glyco_trans_1"/>
</dbReference>
<dbReference type="PANTHER" id="PTHR12526:SF630">
    <property type="entry name" value="GLYCOSYLTRANSFERASE"/>
    <property type="match status" value="1"/>
</dbReference>
<dbReference type="AlphaFoldDB" id="A0A831QT50"/>
<dbReference type="InterPro" id="IPR028098">
    <property type="entry name" value="Glyco_trans_4-like_N"/>
</dbReference>
<organism evidence="3">
    <name type="scientific">Pricia antarctica</name>
    <dbReference type="NCBI Taxonomy" id="641691"/>
    <lineage>
        <taxon>Bacteria</taxon>
        <taxon>Pseudomonadati</taxon>
        <taxon>Bacteroidota</taxon>
        <taxon>Flavobacteriia</taxon>
        <taxon>Flavobacteriales</taxon>
        <taxon>Flavobacteriaceae</taxon>
        <taxon>Pricia</taxon>
    </lineage>
</organism>
<dbReference type="Pfam" id="PF13439">
    <property type="entry name" value="Glyco_transf_4"/>
    <property type="match status" value="1"/>
</dbReference>
<comment type="caution">
    <text evidence="3">The sequence shown here is derived from an EMBL/GenBank/DDBJ whole genome shotgun (WGS) entry which is preliminary data.</text>
</comment>